<accession>A0A4Y9LNV1</accession>
<dbReference type="Proteomes" id="UP000297966">
    <property type="component" value="Unassembled WGS sequence"/>
</dbReference>
<sequence length="320" mass="34489">MKDAGLSDQAIDAAWPTWWSEEADGSASARAELRFALARKLGVSPKALSNDRVEFVWHDTARFKHLSGEGAVQKAALASFGVAVAHLLLQGVGEAAIRPPSAEELRDAIRDGGAPFVDLTSLLATCWALGIPVIHLRVFPLATKAMHAMVVEANGRFAVLLGKDAQYPAPVAFTLAHELGHASLGHLNGASAIVDLDDPIESEQEDDDEKAADRYALALLTGSPEPDIRTNIGKFGARQLAAAVQEEGPKRGIEPGTLALCYAYRTENWARAMAALRHIYSEKKPVWREVNGFAEDQIDWSALSDDSAEFLRTIMGMPNG</sequence>
<keyword evidence="2" id="KW-1185">Reference proteome</keyword>
<dbReference type="OrthoDB" id="9794834at2"/>
<proteinExistence type="predicted"/>
<dbReference type="Gene3D" id="1.10.10.2910">
    <property type="match status" value="1"/>
</dbReference>
<reference evidence="1 2" key="1">
    <citation type="submission" date="2019-03" db="EMBL/GenBank/DDBJ databases">
        <title>Bradyrhizobium diversity isolated from nodules of Chamaecrista fasciculata.</title>
        <authorList>
            <person name="Klepa M.S."/>
            <person name="Urquiaga M.O."/>
            <person name="Hungria M."/>
            <person name="Delamuta J.R."/>
        </authorList>
    </citation>
    <scope>NUCLEOTIDE SEQUENCE [LARGE SCALE GENOMIC DNA]</scope>
    <source>
        <strain evidence="1 2">CNPSo 3448</strain>
    </source>
</reference>
<comment type="caution">
    <text evidence="1">The sequence shown here is derived from an EMBL/GenBank/DDBJ whole genome shotgun (WGS) entry which is preliminary data.</text>
</comment>
<name>A0A4Y9LNV1_9BRAD</name>
<dbReference type="AlphaFoldDB" id="A0A4Y9LNV1"/>
<organism evidence="1 2">
    <name type="scientific">Bradyrhizobium niftali</name>
    <dbReference type="NCBI Taxonomy" id="2560055"/>
    <lineage>
        <taxon>Bacteria</taxon>
        <taxon>Pseudomonadati</taxon>
        <taxon>Pseudomonadota</taxon>
        <taxon>Alphaproteobacteria</taxon>
        <taxon>Hyphomicrobiales</taxon>
        <taxon>Nitrobacteraceae</taxon>
        <taxon>Bradyrhizobium</taxon>
    </lineage>
</organism>
<evidence type="ECO:0008006" key="3">
    <source>
        <dbReference type="Google" id="ProtNLM"/>
    </source>
</evidence>
<evidence type="ECO:0000313" key="2">
    <source>
        <dbReference type="Proteomes" id="UP000297966"/>
    </source>
</evidence>
<gene>
    <name evidence="1" type="ORF">E4K65_33260</name>
</gene>
<dbReference type="EMBL" id="SPQT01000024">
    <property type="protein sequence ID" value="TFV43402.1"/>
    <property type="molecule type" value="Genomic_DNA"/>
</dbReference>
<protein>
    <recommendedName>
        <fullName evidence="3">IrrE N-terminal-like domain-containing protein</fullName>
    </recommendedName>
</protein>
<evidence type="ECO:0000313" key="1">
    <source>
        <dbReference type="EMBL" id="TFV43402.1"/>
    </source>
</evidence>